<dbReference type="PANTHER" id="PTHR11048:SF28">
    <property type="entry name" value="4-HYDROXYBENZOATE POLYPRENYLTRANSFERASE, MITOCHONDRIAL"/>
    <property type="match status" value="1"/>
</dbReference>
<dbReference type="RefSeq" id="WP_044346278.1">
    <property type="nucleotide sequence ID" value="NZ_AZAC01000001.1"/>
</dbReference>
<comment type="caution">
    <text evidence="13">The sequence shown here is derived from an EMBL/GenBank/DDBJ whole genome shotgun (WGS) entry which is preliminary data.</text>
</comment>
<dbReference type="STRING" id="1429043.X474_01785"/>
<keyword evidence="9 12" id="KW-1133">Transmembrane helix</keyword>
<evidence type="ECO:0000256" key="9">
    <source>
        <dbReference type="ARBA" id="ARBA00022989"/>
    </source>
</evidence>
<dbReference type="CDD" id="cd13959">
    <property type="entry name" value="PT_UbiA_COQ2"/>
    <property type="match status" value="1"/>
</dbReference>
<evidence type="ECO:0000256" key="1">
    <source>
        <dbReference type="ARBA" id="ARBA00001946"/>
    </source>
</evidence>
<feature type="transmembrane region" description="Helical" evidence="12">
    <location>
        <begin position="93"/>
        <end position="126"/>
    </location>
</feature>
<feature type="transmembrane region" description="Helical" evidence="12">
    <location>
        <begin position="45"/>
        <end position="67"/>
    </location>
</feature>
<comment type="similarity">
    <text evidence="3">Belongs to the UbiA prenyltransferase family.</text>
</comment>
<dbReference type="OrthoDB" id="9782418at2"/>
<reference evidence="13 14" key="1">
    <citation type="submission" date="2013-11" db="EMBL/GenBank/DDBJ databases">
        <title>Metagenomic analysis of a methanogenic consortium involved in long chain n-alkane degradation.</title>
        <authorList>
            <person name="Davidova I.A."/>
            <person name="Callaghan A.V."/>
            <person name="Wawrik B."/>
            <person name="Pruitt S."/>
            <person name="Marks C."/>
            <person name="Duncan K.E."/>
            <person name="Suflita J.M."/>
        </authorList>
    </citation>
    <scope>NUCLEOTIDE SEQUENCE [LARGE SCALE GENOMIC DNA]</scope>
    <source>
        <strain evidence="13 14">SPR</strain>
    </source>
</reference>
<keyword evidence="7" id="KW-0831">Ubiquinone biosynthesis</keyword>
<evidence type="ECO:0000256" key="8">
    <source>
        <dbReference type="ARBA" id="ARBA00022692"/>
    </source>
</evidence>
<evidence type="ECO:0000256" key="5">
    <source>
        <dbReference type="ARBA" id="ARBA00022519"/>
    </source>
</evidence>
<comment type="subcellular location">
    <subcellularLocation>
        <location evidence="2">Membrane</location>
        <topology evidence="2">Multi-pass membrane protein</topology>
    </subcellularLocation>
</comment>
<feature type="transmembrane region" description="Helical" evidence="12">
    <location>
        <begin position="262"/>
        <end position="283"/>
    </location>
</feature>
<keyword evidence="5" id="KW-0997">Cell inner membrane</keyword>
<accession>A0A0D2I0J7</accession>
<evidence type="ECO:0000313" key="14">
    <source>
        <dbReference type="Proteomes" id="UP000032233"/>
    </source>
</evidence>
<dbReference type="GO" id="GO:0006744">
    <property type="term" value="P:ubiquinone biosynthetic process"/>
    <property type="evidence" value="ECO:0007669"/>
    <property type="project" value="UniProtKB-KW"/>
</dbReference>
<organism evidence="13 14">
    <name type="scientific">Dethiosulfatarculus sandiegensis</name>
    <dbReference type="NCBI Taxonomy" id="1429043"/>
    <lineage>
        <taxon>Bacteria</taxon>
        <taxon>Pseudomonadati</taxon>
        <taxon>Thermodesulfobacteriota</taxon>
        <taxon>Desulfarculia</taxon>
        <taxon>Desulfarculales</taxon>
        <taxon>Desulfarculaceae</taxon>
        <taxon>Dethiosulfatarculus</taxon>
    </lineage>
</organism>
<evidence type="ECO:0000313" key="13">
    <source>
        <dbReference type="EMBL" id="KIX15998.1"/>
    </source>
</evidence>
<keyword evidence="10 12" id="KW-0472">Membrane</keyword>
<dbReference type="PANTHER" id="PTHR11048">
    <property type="entry name" value="PRENYLTRANSFERASES"/>
    <property type="match status" value="1"/>
</dbReference>
<dbReference type="InterPro" id="IPR044878">
    <property type="entry name" value="UbiA_sf"/>
</dbReference>
<feature type="transmembrane region" description="Helical" evidence="12">
    <location>
        <begin position="138"/>
        <end position="158"/>
    </location>
</feature>
<dbReference type="InterPro" id="IPR006371">
    <property type="entry name" value="Polyprenyltransferase_UbiA-li"/>
</dbReference>
<dbReference type="EMBL" id="AZAC01000001">
    <property type="protein sequence ID" value="KIX15998.1"/>
    <property type="molecule type" value="Genomic_DNA"/>
</dbReference>
<keyword evidence="14" id="KW-1185">Reference proteome</keyword>
<dbReference type="NCBIfam" id="TIGR01475">
    <property type="entry name" value="ubiA_other"/>
    <property type="match status" value="1"/>
</dbReference>
<dbReference type="InParanoid" id="A0A0D2I0J7"/>
<dbReference type="GO" id="GO:0008412">
    <property type="term" value="F:4-hydroxybenzoate polyprenyltransferase activity"/>
    <property type="evidence" value="ECO:0007669"/>
    <property type="project" value="UniProtKB-EC"/>
</dbReference>
<gene>
    <name evidence="13" type="ORF">X474_01785</name>
</gene>
<protein>
    <recommendedName>
        <fullName evidence="11">4-hydroxybenzoate polyprenyltransferase</fullName>
        <ecNumber evidence="11">2.5.1.39</ecNumber>
    </recommendedName>
</protein>
<dbReference type="FunFam" id="1.20.120.1780:FF:000001">
    <property type="entry name" value="4-hydroxybenzoate octaprenyltransferase"/>
    <property type="match status" value="1"/>
</dbReference>
<dbReference type="InterPro" id="IPR000537">
    <property type="entry name" value="UbiA_prenyltransferase"/>
</dbReference>
<dbReference type="InterPro" id="IPR039653">
    <property type="entry name" value="Prenyltransferase"/>
</dbReference>
<dbReference type="FunFam" id="1.10.357.140:FF:000008">
    <property type="entry name" value="4-hydroxybenzoate octaprenyltransferase"/>
    <property type="match status" value="1"/>
</dbReference>
<keyword evidence="4" id="KW-1003">Cell membrane</keyword>
<proteinExistence type="inferred from homology"/>
<keyword evidence="6 13" id="KW-0808">Transferase</keyword>
<evidence type="ECO:0000256" key="7">
    <source>
        <dbReference type="ARBA" id="ARBA00022688"/>
    </source>
</evidence>
<dbReference type="FunCoup" id="A0A0D2I0J7">
    <property type="interactions" value="431"/>
</dbReference>
<dbReference type="Pfam" id="PF01040">
    <property type="entry name" value="UbiA"/>
    <property type="match status" value="1"/>
</dbReference>
<evidence type="ECO:0000256" key="12">
    <source>
        <dbReference type="SAM" id="Phobius"/>
    </source>
</evidence>
<evidence type="ECO:0000256" key="10">
    <source>
        <dbReference type="ARBA" id="ARBA00023136"/>
    </source>
</evidence>
<name>A0A0D2I0J7_9BACT</name>
<keyword evidence="8 12" id="KW-0812">Transmembrane</keyword>
<dbReference type="Proteomes" id="UP000032233">
    <property type="component" value="Unassembled WGS sequence"/>
</dbReference>
<feature type="transmembrane region" description="Helical" evidence="12">
    <location>
        <begin position="164"/>
        <end position="186"/>
    </location>
</feature>
<feature type="transmembrane region" description="Helical" evidence="12">
    <location>
        <begin position="209"/>
        <end position="230"/>
    </location>
</feature>
<dbReference type="Gene3D" id="1.20.120.1780">
    <property type="entry name" value="UbiA prenyltransferase"/>
    <property type="match status" value="1"/>
</dbReference>
<evidence type="ECO:0000256" key="11">
    <source>
        <dbReference type="ARBA" id="ARBA00034524"/>
    </source>
</evidence>
<evidence type="ECO:0000256" key="6">
    <source>
        <dbReference type="ARBA" id="ARBA00022679"/>
    </source>
</evidence>
<dbReference type="EC" id="2.5.1.39" evidence="11"/>
<evidence type="ECO:0000256" key="3">
    <source>
        <dbReference type="ARBA" id="ARBA00005985"/>
    </source>
</evidence>
<evidence type="ECO:0000256" key="4">
    <source>
        <dbReference type="ARBA" id="ARBA00022475"/>
    </source>
</evidence>
<evidence type="ECO:0000256" key="2">
    <source>
        <dbReference type="ARBA" id="ARBA00004141"/>
    </source>
</evidence>
<sequence length="289" mass="31948">MADSRLSKLTNFFELVKFSHTIFLFPFALASVVLAHYVRPITWGGLFWIVVALVAARTSAMVINRLADLRFDAQNPRTANRGLVTGQVSQPTAWFYLAISCAVFILASWQLSDLCLLLSPVALVWIMGYSYSKRFTSLCHIWLGAATALAPVGAWIAVSGAWDWRAVILAISVTTWVAGFDVIYACQDLEFDQNHRLHSLPARLGLKKALWVSRGLHLISTIGFFALAPLFGLGSLYLAGVSLVSLVLVLEQIVVAKKRANIPMAFFTMNGVISVMFFIFLAVDCWIRG</sequence>
<dbReference type="GO" id="GO:0005886">
    <property type="term" value="C:plasma membrane"/>
    <property type="evidence" value="ECO:0007669"/>
    <property type="project" value="TreeGrafter"/>
</dbReference>
<dbReference type="Gene3D" id="1.10.357.140">
    <property type="entry name" value="UbiA prenyltransferase"/>
    <property type="match status" value="1"/>
</dbReference>
<dbReference type="AlphaFoldDB" id="A0A0D2I0J7"/>
<dbReference type="PATRIC" id="fig|1429043.3.peg.373"/>
<comment type="cofactor">
    <cofactor evidence="1">
        <name>Mg(2+)</name>
        <dbReference type="ChEBI" id="CHEBI:18420"/>
    </cofactor>
</comment>
<feature type="transmembrane region" description="Helical" evidence="12">
    <location>
        <begin position="20"/>
        <end position="38"/>
    </location>
</feature>